<gene>
    <name evidence="1" type="ORF">GCM10023353_38190</name>
</gene>
<comment type="caution">
    <text evidence="1">The sequence shown here is derived from an EMBL/GenBank/DDBJ whole genome shotgun (WGS) entry which is preliminary data.</text>
</comment>
<sequence>MLLAYIDEIGEPGAFIAPDHPKFNTSPAFGYAGFVIPEQHARVFGARFTALKRQLFTTEIGEDDPALFERKGARIFHVATPETYPHQIRVFNDLVKMLRSMGGALFYYADEKPLGTPKQTQLDVEGREAAAMRETLNRLARHADRAGAENLLVMIDQINETTRIERLHHMYGHIFGRASEHPEMKLIVEPPMHVDSKLSANIQFADWIAACLTRAIDYQLIKASRYQWITDDALLGELYGGFTHESKLHLWNRQINDLHHSQIRYRKRVVHPEPDGHLLGHAWDTDKFRQVKAAAERAAERNR</sequence>
<name>A0ABP9D373_9ACTN</name>
<protein>
    <submittedName>
        <fullName evidence="1">DUF3800 domain-containing protein</fullName>
    </submittedName>
</protein>
<dbReference type="Proteomes" id="UP001500839">
    <property type="component" value="Unassembled WGS sequence"/>
</dbReference>
<dbReference type="Pfam" id="PF12686">
    <property type="entry name" value="DUF3800"/>
    <property type="match status" value="1"/>
</dbReference>
<keyword evidence="2" id="KW-1185">Reference proteome</keyword>
<evidence type="ECO:0000313" key="2">
    <source>
        <dbReference type="Proteomes" id="UP001500839"/>
    </source>
</evidence>
<accession>A0ABP9D373</accession>
<dbReference type="RefSeq" id="WP_200176156.1">
    <property type="nucleotide sequence ID" value="NZ_BAABKQ010000002.1"/>
</dbReference>
<proteinExistence type="predicted"/>
<organism evidence="1 2">
    <name type="scientific">Tomitella cavernea</name>
    <dbReference type="NCBI Taxonomy" id="1387982"/>
    <lineage>
        <taxon>Bacteria</taxon>
        <taxon>Bacillati</taxon>
        <taxon>Actinomycetota</taxon>
        <taxon>Actinomycetes</taxon>
        <taxon>Mycobacteriales</taxon>
        <taxon>Tomitella</taxon>
    </lineage>
</organism>
<evidence type="ECO:0000313" key="1">
    <source>
        <dbReference type="EMBL" id="GAA4825430.1"/>
    </source>
</evidence>
<dbReference type="InterPro" id="IPR024524">
    <property type="entry name" value="DUF3800"/>
</dbReference>
<dbReference type="EMBL" id="BAABKQ010000002">
    <property type="protein sequence ID" value="GAA4825430.1"/>
    <property type="molecule type" value="Genomic_DNA"/>
</dbReference>
<reference evidence="2" key="1">
    <citation type="journal article" date="2019" name="Int. J. Syst. Evol. Microbiol.">
        <title>The Global Catalogue of Microorganisms (GCM) 10K type strain sequencing project: providing services to taxonomists for standard genome sequencing and annotation.</title>
        <authorList>
            <consortium name="The Broad Institute Genomics Platform"/>
            <consortium name="The Broad Institute Genome Sequencing Center for Infectious Disease"/>
            <person name="Wu L."/>
            <person name="Ma J."/>
        </authorList>
    </citation>
    <scope>NUCLEOTIDE SEQUENCE [LARGE SCALE GENOMIC DNA]</scope>
    <source>
        <strain evidence="2">JCM 18542</strain>
    </source>
</reference>